<feature type="transmembrane region" description="Helical" evidence="1">
    <location>
        <begin position="48"/>
        <end position="71"/>
    </location>
</feature>
<keyword evidence="1" id="KW-0812">Transmembrane</keyword>
<keyword evidence="1" id="KW-1133">Transmembrane helix</keyword>
<dbReference type="PANTHER" id="PTHR46013">
    <property type="entry name" value="VASCULAR CELL ADHESION MOLECULE 1"/>
    <property type="match status" value="1"/>
</dbReference>
<proteinExistence type="predicted"/>
<evidence type="ECO:0000313" key="4">
    <source>
        <dbReference type="Proteomes" id="UP000472277"/>
    </source>
</evidence>
<sequence length="208" mass="23648">MFLRLQGGRCNNGLENSRKCVGGLSLVCGRYGPITVFQFTNMSKWLRVIMLFCCSVWCIYITLYSCFSLLIEPCLSCLFSIHTQLSNYGNKMWTNITVITSTFWFTKMETEDIGLDPEYAGHVEYRGDKKKDCTLRITDLRESDSATYRFRLLTDQEGGTYTGKLGVTLCVTGKVKKCYYVHFQLVLKNCLGLTLHPENLRSGRGGLS</sequence>
<feature type="domain" description="B-cell receptor CD22 first Ig-like" evidence="2">
    <location>
        <begin position="93"/>
        <end position="162"/>
    </location>
</feature>
<dbReference type="InterPro" id="IPR056386">
    <property type="entry name" value="Ig_CD22"/>
</dbReference>
<dbReference type="Proteomes" id="UP000472277">
    <property type="component" value="Chromosome 38"/>
</dbReference>
<dbReference type="GeneTree" id="ENSGT01060000248906"/>
<name>A0A674A664_SALTR</name>
<reference evidence="3" key="2">
    <citation type="submission" date="2025-09" db="UniProtKB">
        <authorList>
            <consortium name="Ensembl"/>
        </authorList>
    </citation>
    <scope>IDENTIFICATION</scope>
</reference>
<dbReference type="InterPro" id="IPR036179">
    <property type="entry name" value="Ig-like_dom_sf"/>
</dbReference>
<keyword evidence="4" id="KW-1185">Reference proteome</keyword>
<dbReference type="SUPFAM" id="SSF48726">
    <property type="entry name" value="Immunoglobulin"/>
    <property type="match status" value="1"/>
</dbReference>
<dbReference type="Gene3D" id="2.60.40.10">
    <property type="entry name" value="Immunoglobulins"/>
    <property type="match status" value="1"/>
</dbReference>
<dbReference type="AlphaFoldDB" id="A0A674A664"/>
<evidence type="ECO:0000256" key="1">
    <source>
        <dbReference type="SAM" id="Phobius"/>
    </source>
</evidence>
<dbReference type="Pfam" id="PF24518">
    <property type="entry name" value="Ig_CD22"/>
    <property type="match status" value="1"/>
</dbReference>
<evidence type="ECO:0000259" key="2">
    <source>
        <dbReference type="Pfam" id="PF24518"/>
    </source>
</evidence>
<organism evidence="3 4">
    <name type="scientific">Salmo trutta</name>
    <name type="common">Brown trout</name>
    <dbReference type="NCBI Taxonomy" id="8032"/>
    <lineage>
        <taxon>Eukaryota</taxon>
        <taxon>Metazoa</taxon>
        <taxon>Chordata</taxon>
        <taxon>Craniata</taxon>
        <taxon>Vertebrata</taxon>
        <taxon>Euteleostomi</taxon>
        <taxon>Actinopterygii</taxon>
        <taxon>Neopterygii</taxon>
        <taxon>Teleostei</taxon>
        <taxon>Protacanthopterygii</taxon>
        <taxon>Salmoniformes</taxon>
        <taxon>Salmonidae</taxon>
        <taxon>Salmoninae</taxon>
        <taxon>Salmo</taxon>
    </lineage>
</organism>
<dbReference type="InterPro" id="IPR013783">
    <property type="entry name" value="Ig-like_fold"/>
</dbReference>
<protein>
    <recommendedName>
        <fullName evidence="2">B-cell receptor CD22 first Ig-like domain-containing protein</fullName>
    </recommendedName>
</protein>
<reference evidence="3" key="1">
    <citation type="submission" date="2025-08" db="UniProtKB">
        <authorList>
            <consortium name="Ensembl"/>
        </authorList>
    </citation>
    <scope>IDENTIFICATION</scope>
</reference>
<accession>A0A674A664</accession>
<dbReference type="Ensembl" id="ENSSTUT00000056874.1">
    <property type="protein sequence ID" value="ENSSTUP00000054387.1"/>
    <property type="gene ID" value="ENSSTUG00000023060.1"/>
</dbReference>
<dbReference type="InParanoid" id="A0A674A664"/>
<evidence type="ECO:0000313" key="3">
    <source>
        <dbReference type="Ensembl" id="ENSSTUP00000054387.1"/>
    </source>
</evidence>
<keyword evidence="1" id="KW-0472">Membrane</keyword>
<dbReference type="PANTHER" id="PTHR46013:SF4">
    <property type="entry name" value="B-CELL RECEPTOR CD22-RELATED"/>
    <property type="match status" value="1"/>
</dbReference>